<proteinExistence type="predicted"/>
<accession>A0ABZ0HXL3</accession>
<name>A0ABZ0HXL3_9HYPH</name>
<dbReference type="Proteomes" id="UP001626536">
    <property type="component" value="Plasmid pRX1"/>
</dbReference>
<evidence type="ECO:0000313" key="3">
    <source>
        <dbReference type="Proteomes" id="UP001626536"/>
    </source>
</evidence>
<protein>
    <recommendedName>
        <fullName evidence="4">LTXXQ motif family protein</fullName>
    </recommendedName>
</protein>
<organism evidence="2 3">
    <name type="scientific">Methylocapsa polymorpha</name>
    <dbReference type="NCBI Taxonomy" id="3080828"/>
    <lineage>
        <taxon>Bacteria</taxon>
        <taxon>Pseudomonadati</taxon>
        <taxon>Pseudomonadota</taxon>
        <taxon>Alphaproteobacteria</taxon>
        <taxon>Hyphomicrobiales</taxon>
        <taxon>Beijerinckiaceae</taxon>
        <taxon>Methylocapsa</taxon>
    </lineage>
</organism>
<feature type="region of interest" description="Disordered" evidence="1">
    <location>
        <begin position="86"/>
        <end position="132"/>
    </location>
</feature>
<keyword evidence="2" id="KW-0614">Plasmid</keyword>
<dbReference type="EMBL" id="CP136863">
    <property type="protein sequence ID" value="WOJ91660.1"/>
    <property type="molecule type" value="Genomic_DNA"/>
</dbReference>
<gene>
    <name evidence="2" type="ORF">RZS28_19605</name>
</gene>
<sequence length="193" mass="21074">MQKSIASCLATMGIAAAVVLPSAYVAYGRSDRAERPAFSISQWVDHADAGIADLKANLRLSAEQAKHWPGLESALHDIAVKRAKSLAGERDGQTGNASSESSAPASPPAAEEDKNVEAPRERDARSNMAPDDIEEMRREADALTVQSANLRQIADAAKPLYDSLDDQQRRRLVQFVHNVLRGDEAEDSRDRRR</sequence>
<reference evidence="2 3" key="1">
    <citation type="submission" date="2023-10" db="EMBL/GenBank/DDBJ databases">
        <title>Novel methanotroph of the genus Methylocapsa from a subarctic wetland.</title>
        <authorList>
            <person name="Belova S.E."/>
            <person name="Oshkin I.Y."/>
            <person name="Miroshnikov K."/>
            <person name="Dedysh S.N."/>
        </authorList>
    </citation>
    <scope>NUCLEOTIDE SEQUENCE [LARGE SCALE GENOMIC DNA]</scope>
    <source>
        <strain evidence="2 3">RX1</strain>
        <plasmid evidence="2 3">pRX1</plasmid>
    </source>
</reference>
<feature type="compositionally biased region" description="Basic and acidic residues" evidence="1">
    <location>
        <begin position="111"/>
        <end position="125"/>
    </location>
</feature>
<geneLocation type="plasmid" evidence="2 3">
    <name>pRX1</name>
</geneLocation>
<evidence type="ECO:0000313" key="2">
    <source>
        <dbReference type="EMBL" id="WOJ91660.1"/>
    </source>
</evidence>
<dbReference type="RefSeq" id="WP_318655087.1">
    <property type="nucleotide sequence ID" value="NZ_CP136863.1"/>
</dbReference>
<keyword evidence="3" id="KW-1185">Reference proteome</keyword>
<evidence type="ECO:0000256" key="1">
    <source>
        <dbReference type="SAM" id="MobiDB-lite"/>
    </source>
</evidence>
<evidence type="ECO:0008006" key="4">
    <source>
        <dbReference type="Google" id="ProtNLM"/>
    </source>
</evidence>